<dbReference type="Proteomes" id="UP001487740">
    <property type="component" value="Unassembled WGS sequence"/>
</dbReference>
<sequence>MDKFRETGSVQDNTEDRSGRPRSVRKENNFVTCMAEANFHLSGHVNKKNMRFRAMAQPHEYQYRSLNVEKLTVWCALDRNGIIGPYWFEDADARPVTVKTDRYIEVIRRKFTPALRRKRGVDRDIMIYQQDEATPHCSDASLEYLHRYFPEDRLIARHTDHPWPAHSPDLSPLDYFLWGYLKDRVYANNSQIIAVLKVNIRSEIKRIPHNMLDRSTPVSHTTTTAAAAKPSAQAAGEKHAGHLTLTQLLAFLNSRLDHRYDAVFEPGMAVGDRCGQDIGKPLHLDGTRDLPLCWDGRCEHNSGGPR</sequence>
<evidence type="ECO:0000256" key="1">
    <source>
        <dbReference type="SAM" id="MobiDB-lite"/>
    </source>
</evidence>
<dbReference type="PANTHER" id="PTHR47326">
    <property type="entry name" value="TRANSPOSABLE ELEMENT TC3 TRANSPOSASE-LIKE PROTEIN"/>
    <property type="match status" value="1"/>
</dbReference>
<evidence type="ECO:0000313" key="3">
    <source>
        <dbReference type="Proteomes" id="UP001487740"/>
    </source>
</evidence>
<feature type="compositionally biased region" description="Basic and acidic residues" evidence="1">
    <location>
        <begin position="14"/>
        <end position="25"/>
    </location>
</feature>
<proteinExistence type="predicted"/>
<dbReference type="InterPro" id="IPR036397">
    <property type="entry name" value="RNaseH_sf"/>
</dbReference>
<dbReference type="Gene3D" id="3.30.420.10">
    <property type="entry name" value="Ribonuclease H-like superfamily/Ribonuclease H"/>
    <property type="match status" value="1"/>
</dbReference>
<evidence type="ECO:0000313" key="2">
    <source>
        <dbReference type="EMBL" id="KAK8384451.1"/>
    </source>
</evidence>
<keyword evidence="3" id="KW-1185">Reference proteome</keyword>
<dbReference type="AlphaFoldDB" id="A0AAW0TAT3"/>
<dbReference type="GO" id="GO:0003676">
    <property type="term" value="F:nucleic acid binding"/>
    <property type="evidence" value="ECO:0007669"/>
    <property type="project" value="InterPro"/>
</dbReference>
<organism evidence="2 3">
    <name type="scientific">Scylla paramamosain</name>
    <name type="common">Mud crab</name>
    <dbReference type="NCBI Taxonomy" id="85552"/>
    <lineage>
        <taxon>Eukaryota</taxon>
        <taxon>Metazoa</taxon>
        <taxon>Ecdysozoa</taxon>
        <taxon>Arthropoda</taxon>
        <taxon>Crustacea</taxon>
        <taxon>Multicrustacea</taxon>
        <taxon>Malacostraca</taxon>
        <taxon>Eumalacostraca</taxon>
        <taxon>Eucarida</taxon>
        <taxon>Decapoda</taxon>
        <taxon>Pleocyemata</taxon>
        <taxon>Brachyura</taxon>
        <taxon>Eubrachyura</taxon>
        <taxon>Portunoidea</taxon>
        <taxon>Portunidae</taxon>
        <taxon>Portuninae</taxon>
        <taxon>Scylla</taxon>
    </lineage>
</organism>
<accession>A0AAW0TAT3</accession>
<reference evidence="2 3" key="1">
    <citation type="submission" date="2023-03" db="EMBL/GenBank/DDBJ databases">
        <title>High-quality genome of Scylla paramamosain provides insights in environmental adaptation.</title>
        <authorList>
            <person name="Zhang L."/>
        </authorList>
    </citation>
    <scope>NUCLEOTIDE SEQUENCE [LARGE SCALE GENOMIC DNA]</scope>
    <source>
        <strain evidence="2">LZ_2023a</strain>
        <tissue evidence="2">Muscle</tissue>
    </source>
</reference>
<comment type="caution">
    <text evidence="2">The sequence shown here is derived from an EMBL/GenBank/DDBJ whole genome shotgun (WGS) entry which is preliminary data.</text>
</comment>
<dbReference type="EMBL" id="JARAKH010000035">
    <property type="protein sequence ID" value="KAK8384451.1"/>
    <property type="molecule type" value="Genomic_DNA"/>
</dbReference>
<name>A0AAW0TAT3_SCYPA</name>
<feature type="region of interest" description="Disordered" evidence="1">
    <location>
        <begin position="1"/>
        <end position="25"/>
    </location>
</feature>
<gene>
    <name evidence="2" type="ORF">O3P69_009331</name>
</gene>
<evidence type="ECO:0008006" key="4">
    <source>
        <dbReference type="Google" id="ProtNLM"/>
    </source>
</evidence>
<protein>
    <recommendedName>
        <fullName evidence="4">Transposase</fullName>
    </recommendedName>
</protein>
<dbReference type="PANTHER" id="PTHR47326:SF1">
    <property type="entry name" value="HTH PSQ-TYPE DOMAIN-CONTAINING PROTEIN"/>
    <property type="match status" value="1"/>
</dbReference>